<protein>
    <submittedName>
        <fullName evidence="1">DUF2235 domain-containing protein</fullName>
    </submittedName>
</protein>
<sequence length="337" mass="37243">MSARFAEKCSPTPLKLRGSEERILEANKDAPNCLRCEEDIHLGFFFDGTNNNKYRDTPGNCHSNVARLYEAYPGEATVKQLAIARGEPKPDETATWSKQRASDKANYRKTYIPGVGTPFKELGDTGLNGFVTENGKQREISDRKDGLGFATHGEARICWALLQVTNHLHSILGTPDPQRWVQDAKLARRMANANGQWDKILEAYDLGRDDSGSAVRARILQRCAAELAQAIAQRQPLQRRTPRLRRIRVSVFGFSRGAAKARVFLNWLREAYGGGIAGLPLTVDFIGVFDTVASVGLANWGPSVGMDGHYGWASIRNMAIPDGIRCVHLVAAHEVRG</sequence>
<reference evidence="1" key="1">
    <citation type="submission" date="2022-10" db="EMBL/GenBank/DDBJ databases">
        <title>Chitiniphilus purpureus sp. nov., a novel chitin-degrading bacterium isolated from crawfish pond sediment.</title>
        <authorList>
            <person name="Li K."/>
        </authorList>
    </citation>
    <scope>NUCLEOTIDE SEQUENCE</scope>
    <source>
        <strain evidence="1">CD1</strain>
    </source>
</reference>
<keyword evidence="2" id="KW-1185">Reference proteome</keyword>
<proteinExistence type="predicted"/>
<dbReference type="RefSeq" id="WP_263124526.1">
    <property type="nucleotide sequence ID" value="NZ_CP106753.1"/>
</dbReference>
<gene>
    <name evidence="1" type="ORF">N8I74_17755</name>
</gene>
<dbReference type="PANTHER" id="PTHR33840:SF1">
    <property type="entry name" value="TLE1 PHOSPHOLIPASE DOMAIN-CONTAINING PROTEIN"/>
    <property type="match status" value="1"/>
</dbReference>
<evidence type="ECO:0000313" key="2">
    <source>
        <dbReference type="Proteomes" id="UP001061302"/>
    </source>
</evidence>
<organism evidence="1 2">
    <name type="scientific">Chitiniphilus purpureus</name>
    <dbReference type="NCBI Taxonomy" id="2981137"/>
    <lineage>
        <taxon>Bacteria</taxon>
        <taxon>Pseudomonadati</taxon>
        <taxon>Pseudomonadota</taxon>
        <taxon>Betaproteobacteria</taxon>
        <taxon>Neisseriales</taxon>
        <taxon>Chitinibacteraceae</taxon>
        <taxon>Chitiniphilus</taxon>
    </lineage>
</organism>
<dbReference type="Proteomes" id="UP001061302">
    <property type="component" value="Chromosome"/>
</dbReference>
<evidence type="ECO:0000313" key="1">
    <source>
        <dbReference type="EMBL" id="UXY15136.1"/>
    </source>
</evidence>
<dbReference type="PANTHER" id="PTHR33840">
    <property type="match status" value="1"/>
</dbReference>
<dbReference type="EMBL" id="CP106753">
    <property type="protein sequence ID" value="UXY15136.1"/>
    <property type="molecule type" value="Genomic_DNA"/>
</dbReference>
<name>A0ABY6DLC0_9NEIS</name>
<accession>A0ABY6DLC0</accession>